<dbReference type="InterPro" id="IPR038332">
    <property type="entry name" value="PPE_sf"/>
</dbReference>
<dbReference type="InterPro" id="IPR013228">
    <property type="entry name" value="PE-PPE_C"/>
</dbReference>
<keyword evidence="4" id="KW-1185">Reference proteome</keyword>
<feature type="domain" description="PE" evidence="1">
    <location>
        <begin position="4"/>
        <end position="94"/>
    </location>
</feature>
<evidence type="ECO:0000259" key="1">
    <source>
        <dbReference type="Pfam" id="PF00934"/>
    </source>
</evidence>
<proteinExistence type="predicted"/>
<dbReference type="Pfam" id="PF21526">
    <property type="entry name" value="PGRS"/>
    <property type="match status" value="1"/>
</dbReference>
<dbReference type="AlphaFoldDB" id="A0A7I7NHF0"/>
<dbReference type="InterPro" id="IPR048996">
    <property type="entry name" value="PGRS_rpt"/>
</dbReference>
<dbReference type="EMBL" id="AP022581">
    <property type="protein sequence ID" value="BBX96075.1"/>
    <property type="molecule type" value="Genomic_DNA"/>
</dbReference>
<protein>
    <recommendedName>
        <fullName evidence="5">PE family protein</fullName>
    </recommendedName>
</protein>
<accession>A0A7I7NHF0</accession>
<dbReference type="InterPro" id="IPR029058">
    <property type="entry name" value="AB_hydrolase_fold"/>
</dbReference>
<reference evidence="3 4" key="1">
    <citation type="journal article" date="2019" name="Emerg. Microbes Infect.">
        <title>Comprehensive subspecies identification of 175 nontuberculous mycobacteria species based on 7547 genomic profiles.</title>
        <authorList>
            <person name="Matsumoto Y."/>
            <person name="Kinjo T."/>
            <person name="Motooka D."/>
            <person name="Nabeya D."/>
            <person name="Jung N."/>
            <person name="Uechi K."/>
            <person name="Horii T."/>
            <person name="Iida T."/>
            <person name="Fujita J."/>
            <person name="Nakamura S."/>
        </authorList>
    </citation>
    <scope>NUCLEOTIDE SEQUENCE [LARGE SCALE GENOMIC DNA]</scope>
    <source>
        <strain evidence="3 4">JCM 15657</strain>
    </source>
</reference>
<feature type="domain" description="PE-PPE" evidence="2">
    <location>
        <begin position="386"/>
        <end position="609"/>
    </location>
</feature>
<dbReference type="Pfam" id="PF08237">
    <property type="entry name" value="PE-PPE"/>
    <property type="match status" value="1"/>
</dbReference>
<dbReference type="InterPro" id="IPR000084">
    <property type="entry name" value="PE-PGRS_N"/>
</dbReference>
<dbReference type="Gene3D" id="3.40.50.1820">
    <property type="entry name" value="alpha/beta hydrolase"/>
    <property type="match status" value="1"/>
</dbReference>
<dbReference type="Proteomes" id="UP000466396">
    <property type="component" value="Chromosome"/>
</dbReference>
<organism evidence="3 4">
    <name type="scientific">Mycobacterium lacus</name>
    <dbReference type="NCBI Taxonomy" id="169765"/>
    <lineage>
        <taxon>Bacteria</taxon>
        <taxon>Bacillati</taxon>
        <taxon>Actinomycetota</taxon>
        <taxon>Actinomycetes</taxon>
        <taxon>Mycobacteriales</taxon>
        <taxon>Mycobacteriaceae</taxon>
        <taxon>Mycobacterium</taxon>
    </lineage>
</organism>
<dbReference type="KEGG" id="mlj:MLAC_13690"/>
<name>A0A7I7NHF0_9MYCO</name>
<evidence type="ECO:0000259" key="2">
    <source>
        <dbReference type="Pfam" id="PF08237"/>
    </source>
</evidence>
<evidence type="ECO:0000313" key="4">
    <source>
        <dbReference type="Proteomes" id="UP000466396"/>
    </source>
</evidence>
<evidence type="ECO:0008006" key="5">
    <source>
        <dbReference type="Google" id="ProtNLM"/>
    </source>
</evidence>
<sequence length="741" mass="71912">MSFVIATPETVAAAAADLVNIGSAIDDANAAAAALTTELVPAAKDEISAAIARLFGAYAQEYQALGVQAAAFHGQLVQALNAGAGAYAAAEAANASLLQTAQQDVLNAVNAPTRALLGRPLIGDGANGTTVNGVGQPGGAGGILYGNGGNGGNSTNVGVAGGNGGAAGLFGNGGTGGTGGPGGNGGLGGNAGLFGIGGAGGTGGAGTAAAPPGTGGPGGLGGLIYGTGGAGGTGGAALDGSIGYGGPGGLGGNARFFGAGGAGGAGGVNTANPLGVGGPGGTGGNGGILYGDGGAGGNGGAGAQGAGPGGGGGAAVGTFGGSPGANGGGGTGTVSAPASGGGPIALIMGGTGLDGGTLRSGLPTPAFFDGVVSRFINPLYGPINSIGLATPEQSAPNTGLFDLSLTQSIDEGVKALHIAITQTYAGQDIVVLGYSQSATIASLEMDALAQAGVDPTSVHFVLLGDPNNPNGGLYARQFGTPGLPSVFAPTNPNTPFQTDIYTIQYDGFAHFPRYPINLLADINAGMGMAYAHLGYASLTPEQLASAQQLATSPGYNGNTTYYMIPSETLPLLEPLNQLQQAVPILRPVVEPFIDLTQPTLKYVVDLGYDDPFAPTTYANEVTPFGLFPNLDPVNVLVGLDQSNAAGINAALAYYGLPPLAHANVPVLMNALTQLDPALAQQCGEARAEFFASAATDLSNWLNGATGGAAQQMVNNIGIYTASFTYQIVHPSWVGAILESLK</sequence>
<dbReference type="SUPFAM" id="SSF53474">
    <property type="entry name" value="alpha/beta-Hydrolases"/>
    <property type="match status" value="1"/>
</dbReference>
<gene>
    <name evidence="3" type="ORF">MLAC_13690</name>
</gene>
<evidence type="ECO:0000313" key="3">
    <source>
        <dbReference type="EMBL" id="BBX96075.1"/>
    </source>
</evidence>
<dbReference type="Pfam" id="PF00934">
    <property type="entry name" value="PE"/>
    <property type="match status" value="1"/>
</dbReference>
<dbReference type="RefSeq" id="WP_163745432.1">
    <property type="nucleotide sequence ID" value="NZ_AP022581.1"/>
</dbReference>
<dbReference type="Gene3D" id="1.10.287.850">
    <property type="entry name" value="HP0062-like domain"/>
    <property type="match status" value="1"/>
</dbReference>
<dbReference type="SUPFAM" id="SSF140459">
    <property type="entry name" value="PE/PPE dimer-like"/>
    <property type="match status" value="1"/>
</dbReference>